<name>A0A124GPZ1_PENFR</name>
<keyword evidence="4" id="KW-0539">Nucleus</keyword>
<keyword evidence="8" id="KW-1185">Reference proteome</keyword>
<sequence length="83" mass="9223">MASESPHVEMSPPQTDPRDQSIGASDSNKRKAEQGNGTQARTKRNRYISIACNECKRRKIKCNGQMPCQRSCVRAVRSSVSGR</sequence>
<gene>
    <name evidence="7" type="ORF">ACN42_g10733</name>
</gene>
<keyword evidence="2" id="KW-0238">DNA-binding</keyword>
<evidence type="ECO:0000256" key="3">
    <source>
        <dbReference type="ARBA" id="ARBA00023163"/>
    </source>
</evidence>
<evidence type="ECO:0000256" key="2">
    <source>
        <dbReference type="ARBA" id="ARBA00023125"/>
    </source>
</evidence>
<dbReference type="SUPFAM" id="SSF57701">
    <property type="entry name" value="Zn2/Cys6 DNA-binding domain"/>
    <property type="match status" value="1"/>
</dbReference>
<protein>
    <recommendedName>
        <fullName evidence="6">Zn(2)-C6 fungal-type domain-containing protein</fullName>
    </recommendedName>
</protein>
<proteinExistence type="predicted"/>
<dbReference type="GO" id="GO:0000981">
    <property type="term" value="F:DNA-binding transcription factor activity, RNA polymerase II-specific"/>
    <property type="evidence" value="ECO:0007669"/>
    <property type="project" value="InterPro"/>
</dbReference>
<dbReference type="Gene3D" id="4.10.240.10">
    <property type="entry name" value="Zn(2)-C6 fungal-type DNA-binding domain"/>
    <property type="match status" value="1"/>
</dbReference>
<dbReference type="Proteomes" id="UP000055045">
    <property type="component" value="Unassembled WGS sequence"/>
</dbReference>
<evidence type="ECO:0000256" key="5">
    <source>
        <dbReference type="SAM" id="MobiDB-lite"/>
    </source>
</evidence>
<dbReference type="GO" id="GO:0008270">
    <property type="term" value="F:zinc ion binding"/>
    <property type="evidence" value="ECO:0007669"/>
    <property type="project" value="InterPro"/>
</dbReference>
<comment type="caution">
    <text evidence="7">The sequence shown here is derived from an EMBL/GenBank/DDBJ whole genome shotgun (WGS) entry which is preliminary data.</text>
</comment>
<accession>A0A124GPZ1</accession>
<dbReference type="InterPro" id="IPR001138">
    <property type="entry name" value="Zn2Cys6_DnaBD"/>
</dbReference>
<dbReference type="AlphaFoldDB" id="A0A124GPZ1"/>
<feature type="region of interest" description="Disordered" evidence="5">
    <location>
        <begin position="1"/>
        <end position="43"/>
    </location>
</feature>
<evidence type="ECO:0000256" key="4">
    <source>
        <dbReference type="ARBA" id="ARBA00023242"/>
    </source>
</evidence>
<dbReference type="STRING" id="48697.A0A124GPZ1"/>
<evidence type="ECO:0000259" key="6">
    <source>
        <dbReference type="Pfam" id="PF00172"/>
    </source>
</evidence>
<keyword evidence="3" id="KW-0804">Transcription</keyword>
<dbReference type="GO" id="GO:0003677">
    <property type="term" value="F:DNA binding"/>
    <property type="evidence" value="ECO:0007669"/>
    <property type="project" value="UniProtKB-KW"/>
</dbReference>
<dbReference type="EMBL" id="LLXE01000480">
    <property type="protein sequence ID" value="KUM56481.1"/>
    <property type="molecule type" value="Genomic_DNA"/>
</dbReference>
<feature type="domain" description="Zn(2)-C6 fungal-type" evidence="6">
    <location>
        <begin position="51"/>
        <end position="70"/>
    </location>
</feature>
<evidence type="ECO:0000313" key="8">
    <source>
        <dbReference type="Proteomes" id="UP000055045"/>
    </source>
</evidence>
<reference evidence="7 8" key="1">
    <citation type="submission" date="2015-10" db="EMBL/GenBank/DDBJ databases">
        <title>Genome sequencing of Penicillium freii.</title>
        <authorList>
            <person name="Nguyen H.D."/>
            <person name="Visagie C.M."/>
            <person name="Seifert K.A."/>
        </authorList>
    </citation>
    <scope>NUCLEOTIDE SEQUENCE [LARGE SCALE GENOMIC DNA]</scope>
    <source>
        <strain evidence="7 8">DAOM 242723</strain>
    </source>
</reference>
<evidence type="ECO:0000256" key="1">
    <source>
        <dbReference type="ARBA" id="ARBA00023015"/>
    </source>
</evidence>
<dbReference type="InterPro" id="IPR036864">
    <property type="entry name" value="Zn2-C6_fun-type_DNA-bd_sf"/>
</dbReference>
<keyword evidence="1" id="KW-0805">Transcription regulation</keyword>
<organism evidence="7 8">
    <name type="scientific">Penicillium freii</name>
    <dbReference type="NCBI Taxonomy" id="48697"/>
    <lineage>
        <taxon>Eukaryota</taxon>
        <taxon>Fungi</taxon>
        <taxon>Dikarya</taxon>
        <taxon>Ascomycota</taxon>
        <taxon>Pezizomycotina</taxon>
        <taxon>Eurotiomycetes</taxon>
        <taxon>Eurotiomycetidae</taxon>
        <taxon>Eurotiales</taxon>
        <taxon>Aspergillaceae</taxon>
        <taxon>Penicillium</taxon>
    </lineage>
</organism>
<dbReference type="Pfam" id="PF00172">
    <property type="entry name" value="Zn_clus"/>
    <property type="match status" value="1"/>
</dbReference>
<evidence type="ECO:0000313" key="7">
    <source>
        <dbReference type="EMBL" id="KUM56481.1"/>
    </source>
</evidence>